<dbReference type="PANTHER" id="PTHR43297">
    <property type="entry name" value="OLIGOPEPTIDE TRANSPORT ATP-BINDING PROTEIN APPD"/>
    <property type="match status" value="1"/>
</dbReference>
<comment type="similarity">
    <text evidence="2">Belongs to the ABC transporter superfamily.</text>
</comment>
<dbReference type="Pfam" id="PF00005">
    <property type="entry name" value="ABC_tran"/>
    <property type="match status" value="1"/>
</dbReference>
<dbReference type="SUPFAM" id="SSF52540">
    <property type="entry name" value="P-loop containing nucleoside triphosphate hydrolases"/>
    <property type="match status" value="1"/>
</dbReference>
<comment type="subcellular location">
    <subcellularLocation>
        <location evidence="1">Cell membrane</location>
        <topology evidence="1">Peripheral membrane protein</topology>
    </subcellularLocation>
</comment>
<dbReference type="GO" id="GO:0005886">
    <property type="term" value="C:plasma membrane"/>
    <property type="evidence" value="ECO:0007669"/>
    <property type="project" value="UniProtKB-SubCell"/>
</dbReference>
<accession>A0A0D7WVM3</accession>
<dbReference type="OrthoDB" id="9802264at2"/>
<reference evidence="9 10" key="1">
    <citation type="submission" date="2014-11" db="EMBL/GenBank/DDBJ databases">
        <title>Draft Genome Sequences of Paenibacillus polymyxa NRRL B-30509 and Paenibacillus terrae NRRL B-30644, Strains from a Poultry Environment that Produce Tridecaptin A and Paenicidins.</title>
        <authorList>
            <person name="van Belkum M.J."/>
            <person name="Lohans C.T."/>
            <person name="Vederas J.C."/>
        </authorList>
    </citation>
    <scope>NUCLEOTIDE SEQUENCE [LARGE SCALE GENOMIC DNA]</scope>
    <source>
        <strain evidence="9 10">NRRL B-30644</strain>
    </source>
</reference>
<dbReference type="InterPro" id="IPR017871">
    <property type="entry name" value="ABC_transporter-like_CS"/>
</dbReference>
<proteinExistence type="inferred from homology"/>
<keyword evidence="10" id="KW-1185">Reference proteome</keyword>
<dbReference type="NCBIfam" id="TIGR01727">
    <property type="entry name" value="oligo_HPY"/>
    <property type="match status" value="1"/>
</dbReference>
<dbReference type="Pfam" id="PF08352">
    <property type="entry name" value="oligo_HPY"/>
    <property type="match status" value="1"/>
</dbReference>
<evidence type="ECO:0000313" key="10">
    <source>
        <dbReference type="Proteomes" id="UP000032534"/>
    </source>
</evidence>
<keyword evidence="5" id="KW-0547">Nucleotide-binding</keyword>
<dbReference type="RefSeq" id="WP_044648917.1">
    <property type="nucleotide sequence ID" value="NZ_JTHP01000088.1"/>
</dbReference>
<dbReference type="FunFam" id="3.40.50.300:FF:000016">
    <property type="entry name" value="Oligopeptide ABC transporter ATP-binding component"/>
    <property type="match status" value="1"/>
</dbReference>
<dbReference type="CDD" id="cd03257">
    <property type="entry name" value="ABC_NikE_OppD_transporters"/>
    <property type="match status" value="1"/>
</dbReference>
<dbReference type="GO" id="GO:0015833">
    <property type="term" value="P:peptide transport"/>
    <property type="evidence" value="ECO:0007669"/>
    <property type="project" value="InterPro"/>
</dbReference>
<dbReference type="SMART" id="SM00382">
    <property type="entry name" value="AAA"/>
    <property type="match status" value="1"/>
</dbReference>
<evidence type="ECO:0000256" key="6">
    <source>
        <dbReference type="ARBA" id="ARBA00022840"/>
    </source>
</evidence>
<dbReference type="InterPro" id="IPR013563">
    <property type="entry name" value="Oligopep_ABC_C"/>
</dbReference>
<evidence type="ECO:0000256" key="4">
    <source>
        <dbReference type="ARBA" id="ARBA00022475"/>
    </source>
</evidence>
<dbReference type="Gene3D" id="3.40.50.300">
    <property type="entry name" value="P-loop containing nucleotide triphosphate hydrolases"/>
    <property type="match status" value="1"/>
</dbReference>
<gene>
    <name evidence="9" type="ORF">QD47_26445</name>
</gene>
<dbReference type="InterPro" id="IPR003593">
    <property type="entry name" value="AAA+_ATPase"/>
</dbReference>
<comment type="caution">
    <text evidence="9">The sequence shown here is derived from an EMBL/GenBank/DDBJ whole genome shotgun (WGS) entry which is preliminary data.</text>
</comment>
<dbReference type="GO" id="GO:0005524">
    <property type="term" value="F:ATP binding"/>
    <property type="evidence" value="ECO:0007669"/>
    <property type="project" value="UniProtKB-KW"/>
</dbReference>
<evidence type="ECO:0000259" key="8">
    <source>
        <dbReference type="PROSITE" id="PS50893"/>
    </source>
</evidence>
<evidence type="ECO:0000256" key="2">
    <source>
        <dbReference type="ARBA" id="ARBA00005417"/>
    </source>
</evidence>
<dbReference type="PATRIC" id="fig|159743.3.peg.5871"/>
<keyword evidence="7" id="KW-0472">Membrane</keyword>
<organism evidence="9 10">
    <name type="scientific">Paenibacillus terrae</name>
    <dbReference type="NCBI Taxonomy" id="159743"/>
    <lineage>
        <taxon>Bacteria</taxon>
        <taxon>Bacillati</taxon>
        <taxon>Bacillota</taxon>
        <taxon>Bacilli</taxon>
        <taxon>Bacillales</taxon>
        <taxon>Paenibacillaceae</taxon>
        <taxon>Paenibacillus</taxon>
    </lineage>
</organism>
<dbReference type="AlphaFoldDB" id="A0A0D7WVM3"/>
<evidence type="ECO:0000256" key="1">
    <source>
        <dbReference type="ARBA" id="ARBA00004202"/>
    </source>
</evidence>
<dbReference type="GO" id="GO:0016887">
    <property type="term" value="F:ATP hydrolysis activity"/>
    <property type="evidence" value="ECO:0007669"/>
    <property type="project" value="InterPro"/>
</dbReference>
<keyword evidence="3" id="KW-0813">Transport</keyword>
<dbReference type="InterPro" id="IPR050388">
    <property type="entry name" value="ABC_Ni/Peptide_Import"/>
</dbReference>
<evidence type="ECO:0000256" key="3">
    <source>
        <dbReference type="ARBA" id="ARBA00022448"/>
    </source>
</evidence>
<name>A0A0D7WVM3_9BACL</name>
<dbReference type="InterPro" id="IPR027417">
    <property type="entry name" value="P-loop_NTPase"/>
</dbReference>
<feature type="domain" description="ABC transporter" evidence="8">
    <location>
        <begin position="5"/>
        <end position="256"/>
    </location>
</feature>
<keyword evidence="6 9" id="KW-0067">ATP-binding</keyword>
<keyword evidence="4" id="KW-1003">Cell membrane</keyword>
<protein>
    <submittedName>
        <fullName evidence="9">Peptide ABC transporter ATP-binding protein</fullName>
    </submittedName>
</protein>
<evidence type="ECO:0000256" key="5">
    <source>
        <dbReference type="ARBA" id="ARBA00022741"/>
    </source>
</evidence>
<dbReference type="EMBL" id="JTHP01000088">
    <property type="protein sequence ID" value="KJD42758.1"/>
    <property type="molecule type" value="Genomic_DNA"/>
</dbReference>
<dbReference type="InterPro" id="IPR003439">
    <property type="entry name" value="ABC_transporter-like_ATP-bd"/>
</dbReference>
<dbReference type="PROSITE" id="PS50893">
    <property type="entry name" value="ABC_TRANSPORTER_2"/>
    <property type="match status" value="1"/>
</dbReference>
<dbReference type="PANTHER" id="PTHR43297:SF2">
    <property type="entry name" value="DIPEPTIDE TRANSPORT ATP-BINDING PROTEIN DPPD"/>
    <property type="match status" value="1"/>
</dbReference>
<dbReference type="Proteomes" id="UP000032534">
    <property type="component" value="Unassembled WGS sequence"/>
</dbReference>
<evidence type="ECO:0000256" key="7">
    <source>
        <dbReference type="ARBA" id="ARBA00023136"/>
    </source>
</evidence>
<sequence>MNRLLEVKDLTISFKTRQGLVQAIRGVNFHVNKGETLAIVGESGSGKSVTSQAVMKLIPTPPGIYQKGQIIFDGQELINKTEKQMQKIRGKEIGLISQDPMTSLNPTMKVGKQITEVLFKHEKISRDAAHKRGIELLNLVGIPHPEQRFNQYPHEFSGGMRQRVVIAMALAANPKLLIADEPTTALDVTIQAQILELMKDLQKKIDTSIIFITHDLGVVAKMADRVAVMYAGQIVETGTVNEVFYNPKHPYTWGLLASMPSLDSHGQKLAAIPGTPPDLLHPPVGDAFAARSAYAMKIDFEKEPPLFQLSDTHFVKSWLLHPDAPAVEPPEAVKAKLRKLDNAFEKPVLVEQYGG</sequence>
<dbReference type="PROSITE" id="PS00211">
    <property type="entry name" value="ABC_TRANSPORTER_1"/>
    <property type="match status" value="1"/>
</dbReference>
<evidence type="ECO:0000313" key="9">
    <source>
        <dbReference type="EMBL" id="KJD42758.1"/>
    </source>
</evidence>